<evidence type="ECO:0000256" key="10">
    <source>
        <dbReference type="ARBA" id="ARBA00022801"/>
    </source>
</evidence>
<evidence type="ECO:0000256" key="14">
    <source>
        <dbReference type="PIRSR" id="PIRSR611782-1"/>
    </source>
</evidence>
<feature type="active site" description="Charge relay system" evidence="14">
    <location>
        <position position="142"/>
    </location>
</feature>
<dbReference type="InterPro" id="IPR001478">
    <property type="entry name" value="PDZ"/>
</dbReference>
<feature type="domain" description="PDZ" evidence="17">
    <location>
        <begin position="374"/>
        <end position="435"/>
    </location>
</feature>
<dbReference type="PROSITE" id="PS50106">
    <property type="entry name" value="PDZ"/>
    <property type="match status" value="2"/>
</dbReference>
<feature type="compositionally biased region" description="Basic and acidic residues" evidence="16">
    <location>
        <begin position="360"/>
        <end position="379"/>
    </location>
</feature>
<dbReference type="RefSeq" id="WP_008871579.1">
    <property type="nucleotide sequence ID" value="NZ_ACJN02000004.1"/>
</dbReference>
<dbReference type="eggNOG" id="COG0265">
    <property type="taxonomic scope" value="Bacteria"/>
</dbReference>
<sequence length="472" mass="51243">MRLYIKTFLLLTLFFIWSGSIAGASLPEFSDLAEKAGPAVVNISTVKKVERPEMGDFFRGFQDRGHPFEEFFDQFERFFGERERQPREQRSLGSGFIISQDGYVVTNNHVVEGAEEIKATFRLEDEEKTFEAEIIGTDPETDLALIKINTDMELPTLEFGNSEDMKVGQWVVAIGNPFGLNHTVTAGIISAKGRVIGAGPYDNFIQTDASINPGNSGGPLLNMQGEVIGINTAIVAAGQGIGFAIPSTMAEDIISQLKTDQKVSRGWLGVTIQNVDQDIADALGLEEARGALVAGVTPGDPAEEAGMEAGDVIVSLNGDSVEDSSDLTRKIGQLAPGSEATVGFYRDGEKKDVTVTLGERDLEGLAERPEPEPESEKADLGMSFRSPSQEEAEQLGLSEPQGLLVTEVEPRSPAHRADIAPGDLILQANGQRVDSTNDFFTILEEDAKPKQVLMLLVNRQGQNIFRTIPLRD</sequence>
<evidence type="ECO:0000313" key="19">
    <source>
        <dbReference type="Proteomes" id="UP000005496"/>
    </source>
</evidence>
<dbReference type="InterPro" id="IPR036034">
    <property type="entry name" value="PDZ_sf"/>
</dbReference>
<comment type="catalytic activity">
    <reaction evidence="1">
        <text>Acts on substrates that are at least partially unfolded. The cleavage site P1 residue is normally between a pair of hydrophobic residues, such as Val-|-Val.</text>
        <dbReference type="EC" id="3.4.21.107"/>
    </reaction>
</comment>
<evidence type="ECO:0000256" key="11">
    <source>
        <dbReference type="ARBA" id="ARBA00022825"/>
    </source>
</evidence>
<feature type="binding site" evidence="15">
    <location>
        <begin position="214"/>
        <end position="216"/>
    </location>
    <ligand>
        <name>substrate</name>
    </ligand>
</feature>
<keyword evidence="7" id="KW-0732">Signal</keyword>
<dbReference type="InterPro" id="IPR001940">
    <property type="entry name" value="Peptidase_S1C"/>
</dbReference>
<feature type="binding site" evidence="15">
    <location>
        <position position="109"/>
    </location>
    <ligand>
        <name>substrate</name>
    </ligand>
</feature>
<dbReference type="Gene3D" id="2.30.42.10">
    <property type="match status" value="2"/>
</dbReference>
<evidence type="ECO:0000259" key="17">
    <source>
        <dbReference type="PROSITE" id="PS50106"/>
    </source>
</evidence>
<reference evidence="18" key="1">
    <citation type="submission" date="2010-05" db="EMBL/GenBank/DDBJ databases">
        <title>The draft genome of Desulfonatronospira thiodismutans ASO3-1.</title>
        <authorList>
            <consortium name="US DOE Joint Genome Institute (JGI-PGF)"/>
            <person name="Lucas S."/>
            <person name="Copeland A."/>
            <person name="Lapidus A."/>
            <person name="Cheng J.-F."/>
            <person name="Bruce D."/>
            <person name="Goodwin L."/>
            <person name="Pitluck S."/>
            <person name="Chertkov O."/>
            <person name="Brettin T."/>
            <person name="Detter J.C."/>
            <person name="Han C."/>
            <person name="Land M.L."/>
            <person name="Hauser L."/>
            <person name="Kyrpides N."/>
            <person name="Mikhailova N."/>
            <person name="Muyzer G."/>
            <person name="Woyke T."/>
        </authorList>
    </citation>
    <scope>NUCLEOTIDE SEQUENCE [LARGE SCALE GENOMIC DNA]</scope>
    <source>
        <strain evidence="18">ASO3-1</strain>
    </source>
</reference>
<dbReference type="EMBL" id="ACJN02000004">
    <property type="protein sequence ID" value="EFI32886.1"/>
    <property type="molecule type" value="Genomic_DNA"/>
</dbReference>
<evidence type="ECO:0000256" key="15">
    <source>
        <dbReference type="PIRSR" id="PIRSR611782-2"/>
    </source>
</evidence>
<evidence type="ECO:0000256" key="5">
    <source>
        <dbReference type="ARBA" id="ARBA00013958"/>
    </source>
</evidence>
<keyword evidence="6 18" id="KW-0645">Protease</keyword>
<name>D6SUA6_9BACT</name>
<feature type="binding site" evidence="15">
    <location>
        <begin position="232"/>
        <end position="236"/>
    </location>
    <ligand>
        <name>substrate</name>
    </ligand>
</feature>
<comment type="subcellular location">
    <subcellularLocation>
        <location evidence="2">Periplasm</location>
    </subcellularLocation>
</comment>
<feature type="domain" description="PDZ" evidence="17">
    <location>
        <begin position="257"/>
        <end position="325"/>
    </location>
</feature>
<dbReference type="PRINTS" id="PR00834">
    <property type="entry name" value="PROTEASES2C"/>
</dbReference>
<keyword evidence="10 18" id="KW-0378">Hydrolase</keyword>
<evidence type="ECO:0000256" key="7">
    <source>
        <dbReference type="ARBA" id="ARBA00022729"/>
    </source>
</evidence>
<evidence type="ECO:0000256" key="16">
    <source>
        <dbReference type="SAM" id="MobiDB-lite"/>
    </source>
</evidence>
<dbReference type="GO" id="GO:0004252">
    <property type="term" value="F:serine-type endopeptidase activity"/>
    <property type="evidence" value="ECO:0007669"/>
    <property type="project" value="InterPro"/>
</dbReference>
<accession>D6SUA6</accession>
<dbReference type="PANTHER" id="PTHR22939">
    <property type="entry name" value="SERINE PROTEASE FAMILY S1C HTRA-RELATED"/>
    <property type="match status" value="1"/>
</dbReference>
<dbReference type="SUPFAM" id="SSF50494">
    <property type="entry name" value="Trypsin-like serine proteases"/>
    <property type="match status" value="1"/>
</dbReference>
<dbReference type="FunFam" id="2.40.10.120:FF:000007">
    <property type="entry name" value="Periplasmic serine endoprotease DegP-like"/>
    <property type="match status" value="1"/>
</dbReference>
<dbReference type="OrthoDB" id="9758917at2"/>
<proteinExistence type="inferred from homology"/>
<dbReference type="InterPro" id="IPR041489">
    <property type="entry name" value="PDZ_6"/>
</dbReference>
<keyword evidence="11" id="KW-0720">Serine protease</keyword>
<dbReference type="AlphaFoldDB" id="D6SUA6"/>
<dbReference type="EC" id="3.4.21.107" evidence="4"/>
<gene>
    <name evidence="18" type="ORF">Dthio_PD0200</name>
</gene>
<dbReference type="GO" id="GO:0006508">
    <property type="term" value="P:proteolysis"/>
    <property type="evidence" value="ECO:0007669"/>
    <property type="project" value="UniProtKB-KW"/>
</dbReference>
<evidence type="ECO:0000256" key="6">
    <source>
        <dbReference type="ARBA" id="ARBA00022670"/>
    </source>
</evidence>
<keyword evidence="12" id="KW-0346">Stress response</keyword>
<comment type="caution">
    <text evidence="18">The sequence shown here is derived from an EMBL/GenBank/DDBJ whole genome shotgun (WGS) entry which is preliminary data.</text>
</comment>
<dbReference type="MEROPS" id="S01.453"/>
<dbReference type="NCBIfam" id="TIGR02037">
    <property type="entry name" value="degP_htrA_DO"/>
    <property type="match status" value="1"/>
</dbReference>
<organism evidence="18 19">
    <name type="scientific">Desulfonatronospira thiodismutans ASO3-1</name>
    <dbReference type="NCBI Taxonomy" id="555779"/>
    <lineage>
        <taxon>Bacteria</taxon>
        <taxon>Pseudomonadati</taxon>
        <taxon>Thermodesulfobacteriota</taxon>
        <taxon>Desulfovibrionia</taxon>
        <taxon>Desulfovibrionales</taxon>
        <taxon>Desulfonatronovibrionaceae</taxon>
        <taxon>Desulfonatronospira</taxon>
    </lineage>
</organism>
<dbReference type="Pfam" id="PF17820">
    <property type="entry name" value="PDZ_6"/>
    <property type="match status" value="1"/>
</dbReference>
<dbReference type="PANTHER" id="PTHR22939:SF130">
    <property type="entry name" value="PERIPLASMIC SERINE ENDOPROTEASE DEGP-LIKE-RELATED"/>
    <property type="match status" value="1"/>
</dbReference>
<feature type="active site" description="Charge relay system" evidence="14">
    <location>
        <position position="109"/>
    </location>
</feature>
<evidence type="ECO:0000256" key="12">
    <source>
        <dbReference type="ARBA" id="ARBA00023016"/>
    </source>
</evidence>
<protein>
    <recommendedName>
        <fullName evidence="5">Probable periplasmic serine endoprotease DegP-like</fullName>
        <ecNumber evidence="4">3.4.21.107</ecNumber>
    </recommendedName>
    <alternativeName>
        <fullName evidence="13">Protease Do</fullName>
    </alternativeName>
</protein>
<evidence type="ECO:0000256" key="8">
    <source>
        <dbReference type="ARBA" id="ARBA00022737"/>
    </source>
</evidence>
<comment type="similarity">
    <text evidence="3">Belongs to the peptidase S1C family.</text>
</comment>
<dbReference type="SUPFAM" id="SSF50156">
    <property type="entry name" value="PDZ domain-like"/>
    <property type="match status" value="2"/>
</dbReference>
<dbReference type="Pfam" id="PF13180">
    <property type="entry name" value="PDZ_2"/>
    <property type="match status" value="1"/>
</dbReference>
<feature type="region of interest" description="Disordered" evidence="16">
    <location>
        <begin position="360"/>
        <end position="397"/>
    </location>
</feature>
<keyword evidence="19" id="KW-1185">Reference proteome</keyword>
<evidence type="ECO:0000256" key="13">
    <source>
        <dbReference type="ARBA" id="ARBA00032850"/>
    </source>
</evidence>
<dbReference type="Pfam" id="PF13365">
    <property type="entry name" value="Trypsin_2"/>
    <property type="match status" value="1"/>
</dbReference>
<feature type="active site" description="Charge relay system" evidence="14">
    <location>
        <position position="216"/>
    </location>
</feature>
<evidence type="ECO:0000256" key="2">
    <source>
        <dbReference type="ARBA" id="ARBA00004418"/>
    </source>
</evidence>
<dbReference type="CDD" id="cd10839">
    <property type="entry name" value="cpPDZ1_DegP-like"/>
    <property type="match status" value="1"/>
</dbReference>
<evidence type="ECO:0000256" key="9">
    <source>
        <dbReference type="ARBA" id="ARBA00022764"/>
    </source>
</evidence>
<dbReference type="InterPro" id="IPR009003">
    <property type="entry name" value="Peptidase_S1_PA"/>
</dbReference>
<dbReference type="Gene3D" id="2.40.10.120">
    <property type="match status" value="1"/>
</dbReference>
<dbReference type="GO" id="GO:0042597">
    <property type="term" value="C:periplasmic space"/>
    <property type="evidence" value="ECO:0007669"/>
    <property type="project" value="UniProtKB-SubCell"/>
</dbReference>
<dbReference type="InterPro" id="IPR011782">
    <property type="entry name" value="Pept_S1C_Do"/>
</dbReference>
<evidence type="ECO:0000313" key="18">
    <source>
        <dbReference type="EMBL" id="EFI32886.1"/>
    </source>
</evidence>
<evidence type="ECO:0000256" key="4">
    <source>
        <dbReference type="ARBA" id="ARBA00013035"/>
    </source>
</evidence>
<feature type="binding site" evidence="15">
    <location>
        <position position="142"/>
    </location>
    <ligand>
        <name>substrate</name>
    </ligand>
</feature>
<evidence type="ECO:0000256" key="3">
    <source>
        <dbReference type="ARBA" id="ARBA00010541"/>
    </source>
</evidence>
<evidence type="ECO:0000256" key="1">
    <source>
        <dbReference type="ARBA" id="ARBA00001772"/>
    </source>
</evidence>
<keyword evidence="9" id="KW-0574">Periplasm</keyword>
<dbReference type="SMART" id="SM00228">
    <property type="entry name" value="PDZ"/>
    <property type="match status" value="2"/>
</dbReference>
<keyword evidence="8" id="KW-0677">Repeat</keyword>
<dbReference type="Proteomes" id="UP000005496">
    <property type="component" value="Unassembled WGS sequence"/>
</dbReference>